<accession>A0A9P0CA40</accession>
<comment type="similarity">
    <text evidence="2">Belongs to the glycosyl hydrolase 18 family. Chitinase class II subfamily.</text>
</comment>
<keyword evidence="5" id="KW-0732">Signal</keyword>
<dbReference type="EC" id="3.2.1.14" evidence="3"/>
<dbReference type="GO" id="GO:0008843">
    <property type="term" value="F:endochitinase activity"/>
    <property type="evidence" value="ECO:0007669"/>
    <property type="project" value="UniProtKB-EC"/>
</dbReference>
<keyword evidence="6 12" id="KW-0378">Hydrolase</keyword>
<proteinExistence type="inferred from homology"/>
<dbReference type="PROSITE" id="PS51910">
    <property type="entry name" value="GH18_2"/>
    <property type="match status" value="1"/>
</dbReference>
<dbReference type="PROSITE" id="PS01095">
    <property type="entry name" value="GH18_1"/>
    <property type="match status" value="1"/>
</dbReference>
<keyword evidence="8" id="KW-1015">Disulfide bond</keyword>
<dbReference type="Pfam" id="PF00704">
    <property type="entry name" value="Glyco_hydro_18"/>
    <property type="match status" value="1"/>
</dbReference>
<keyword evidence="11" id="KW-0624">Polysaccharide degradation</keyword>
<dbReference type="SUPFAM" id="SSF54556">
    <property type="entry name" value="Chitinase insertion domain"/>
    <property type="match status" value="1"/>
</dbReference>
<evidence type="ECO:0000256" key="6">
    <source>
        <dbReference type="ARBA" id="ARBA00022801"/>
    </source>
</evidence>
<name>A0A9P0CA40_9NEOP</name>
<feature type="domain" description="GH18" evidence="13">
    <location>
        <begin position="1"/>
        <end position="279"/>
    </location>
</feature>
<sequence length="279" mass="31265">MAASPTLRQNFIQSGLKMIFDYGFDGLDIDWEYPNRRDTVHGEADIDNFSQLLKETKEEFNKYGLLLTAAVSAVEYAVKLSYDVPTISKYLDHVHLMTYDMHGPWDDVTGHNAALHQGEGDEGKPRENLFTVDVSVEYWLKAGCPPEKLILGVPFFGHTFTLKDADDNRVRAPVTGPGIAGPYTNSSGIIGYDEFCVKLQTGPWTVRRDNYAKVPYAFSDANWVSYDDPKSIRDKVEYANSMDLGGIMLWSIEADDFHNVCGGGKFTLLNTINDALYGY</sequence>
<dbReference type="PANTHER" id="PTHR11177">
    <property type="entry name" value="CHITINASE"/>
    <property type="match status" value="1"/>
</dbReference>
<evidence type="ECO:0000256" key="1">
    <source>
        <dbReference type="ARBA" id="ARBA00000822"/>
    </source>
</evidence>
<dbReference type="InterPro" id="IPR011583">
    <property type="entry name" value="Chitinase_II/V-like_cat"/>
</dbReference>
<evidence type="ECO:0000313" key="15">
    <source>
        <dbReference type="Proteomes" id="UP001153714"/>
    </source>
</evidence>
<keyword evidence="10 12" id="KW-0326">Glycosidase</keyword>
<dbReference type="InterPro" id="IPR001579">
    <property type="entry name" value="Glyco_hydro_18_chit_AS"/>
</dbReference>
<organism evidence="14 15">
    <name type="scientific">Diatraea saccharalis</name>
    <name type="common">sugarcane borer</name>
    <dbReference type="NCBI Taxonomy" id="40085"/>
    <lineage>
        <taxon>Eukaryota</taxon>
        <taxon>Metazoa</taxon>
        <taxon>Ecdysozoa</taxon>
        <taxon>Arthropoda</taxon>
        <taxon>Hexapoda</taxon>
        <taxon>Insecta</taxon>
        <taxon>Pterygota</taxon>
        <taxon>Neoptera</taxon>
        <taxon>Endopterygota</taxon>
        <taxon>Lepidoptera</taxon>
        <taxon>Glossata</taxon>
        <taxon>Ditrysia</taxon>
        <taxon>Pyraloidea</taxon>
        <taxon>Crambidae</taxon>
        <taxon>Crambinae</taxon>
        <taxon>Diatraea</taxon>
    </lineage>
</organism>
<dbReference type="GO" id="GO:0008061">
    <property type="term" value="F:chitin binding"/>
    <property type="evidence" value="ECO:0007669"/>
    <property type="project" value="UniProtKB-KW"/>
</dbReference>
<reference evidence="14" key="1">
    <citation type="submission" date="2021-12" db="EMBL/GenBank/DDBJ databases">
        <authorList>
            <person name="King R."/>
        </authorList>
    </citation>
    <scope>NUCLEOTIDE SEQUENCE</scope>
</reference>
<keyword evidence="7" id="KW-0146">Chitin degradation</keyword>
<evidence type="ECO:0000256" key="12">
    <source>
        <dbReference type="RuleBase" id="RU000489"/>
    </source>
</evidence>
<evidence type="ECO:0000313" key="14">
    <source>
        <dbReference type="EMBL" id="CAH0759609.1"/>
    </source>
</evidence>
<evidence type="ECO:0000256" key="10">
    <source>
        <dbReference type="ARBA" id="ARBA00023295"/>
    </source>
</evidence>
<evidence type="ECO:0000256" key="4">
    <source>
        <dbReference type="ARBA" id="ARBA00022669"/>
    </source>
</evidence>
<keyword evidence="9" id="KW-0119">Carbohydrate metabolism</keyword>
<dbReference type="GO" id="GO:0005576">
    <property type="term" value="C:extracellular region"/>
    <property type="evidence" value="ECO:0007669"/>
    <property type="project" value="TreeGrafter"/>
</dbReference>
<dbReference type="Gene3D" id="3.10.50.10">
    <property type="match status" value="1"/>
</dbReference>
<protein>
    <recommendedName>
        <fullName evidence="3">chitinase</fullName>
        <ecNumber evidence="3">3.2.1.14</ecNumber>
    </recommendedName>
</protein>
<dbReference type="Proteomes" id="UP001153714">
    <property type="component" value="Chromosome 4"/>
</dbReference>
<dbReference type="InterPro" id="IPR029070">
    <property type="entry name" value="Chitinase_insertion_sf"/>
</dbReference>
<dbReference type="Gene3D" id="3.20.20.80">
    <property type="entry name" value="Glycosidases"/>
    <property type="match status" value="1"/>
</dbReference>
<evidence type="ECO:0000256" key="2">
    <source>
        <dbReference type="ARBA" id="ARBA00009121"/>
    </source>
</evidence>
<evidence type="ECO:0000256" key="8">
    <source>
        <dbReference type="ARBA" id="ARBA00023157"/>
    </source>
</evidence>
<comment type="catalytic activity">
    <reaction evidence="1">
        <text>Random endo-hydrolysis of N-acetyl-beta-D-glucosaminide (1-&gt;4)-beta-linkages in chitin and chitodextrins.</text>
        <dbReference type="EC" id="3.2.1.14"/>
    </reaction>
</comment>
<evidence type="ECO:0000256" key="9">
    <source>
        <dbReference type="ARBA" id="ARBA00023277"/>
    </source>
</evidence>
<dbReference type="EMBL" id="OU893335">
    <property type="protein sequence ID" value="CAH0759609.1"/>
    <property type="molecule type" value="Genomic_DNA"/>
</dbReference>
<evidence type="ECO:0000259" key="13">
    <source>
        <dbReference type="PROSITE" id="PS51910"/>
    </source>
</evidence>
<dbReference type="InterPro" id="IPR017853">
    <property type="entry name" value="GH"/>
</dbReference>
<dbReference type="GO" id="GO:0000272">
    <property type="term" value="P:polysaccharide catabolic process"/>
    <property type="evidence" value="ECO:0007669"/>
    <property type="project" value="UniProtKB-KW"/>
</dbReference>
<dbReference type="SUPFAM" id="SSF51445">
    <property type="entry name" value="(Trans)glycosidases"/>
    <property type="match status" value="1"/>
</dbReference>
<dbReference type="FunFam" id="3.10.50.10:FF:000004">
    <property type="entry name" value="Chitinase 5"/>
    <property type="match status" value="1"/>
</dbReference>
<evidence type="ECO:0000256" key="3">
    <source>
        <dbReference type="ARBA" id="ARBA00012729"/>
    </source>
</evidence>
<dbReference type="OrthoDB" id="73875at2759"/>
<evidence type="ECO:0000256" key="11">
    <source>
        <dbReference type="ARBA" id="ARBA00023326"/>
    </source>
</evidence>
<dbReference type="SMART" id="SM00636">
    <property type="entry name" value="Glyco_18"/>
    <property type="match status" value="1"/>
</dbReference>
<dbReference type="InterPro" id="IPR001223">
    <property type="entry name" value="Glyco_hydro18_cat"/>
</dbReference>
<gene>
    <name evidence="14" type="ORF">DIATSA_LOCUS9900</name>
</gene>
<keyword evidence="4" id="KW-0147">Chitin-binding</keyword>
<reference evidence="14" key="2">
    <citation type="submission" date="2022-10" db="EMBL/GenBank/DDBJ databases">
        <authorList>
            <consortium name="ENA_rothamsted_submissions"/>
            <consortium name="culmorum"/>
            <person name="King R."/>
        </authorList>
    </citation>
    <scope>NUCLEOTIDE SEQUENCE</scope>
</reference>
<dbReference type="AlphaFoldDB" id="A0A9P0CA40"/>
<dbReference type="GO" id="GO:0006032">
    <property type="term" value="P:chitin catabolic process"/>
    <property type="evidence" value="ECO:0007669"/>
    <property type="project" value="UniProtKB-KW"/>
</dbReference>
<evidence type="ECO:0000256" key="7">
    <source>
        <dbReference type="ARBA" id="ARBA00023024"/>
    </source>
</evidence>
<evidence type="ECO:0000256" key="5">
    <source>
        <dbReference type="ARBA" id="ARBA00022729"/>
    </source>
</evidence>
<dbReference type="InterPro" id="IPR050314">
    <property type="entry name" value="Glycosyl_Hydrlase_18"/>
</dbReference>
<dbReference type="PANTHER" id="PTHR11177:SF360">
    <property type="entry name" value="CHITINASE 4-RELATED"/>
    <property type="match status" value="1"/>
</dbReference>
<keyword evidence="15" id="KW-1185">Reference proteome</keyword>